<protein>
    <recommendedName>
        <fullName evidence="3">Putative zinc-ribbon domain-containing protein</fullName>
    </recommendedName>
</protein>
<dbReference type="InterPro" id="IPR059113">
    <property type="entry name" value="Znf_ribbon"/>
</dbReference>
<feature type="compositionally biased region" description="Basic and acidic residues" evidence="1">
    <location>
        <begin position="175"/>
        <end position="187"/>
    </location>
</feature>
<organism evidence="4 5">
    <name type="scientific">Peptoniphilus harei</name>
    <dbReference type="NCBI Taxonomy" id="54005"/>
    <lineage>
        <taxon>Bacteria</taxon>
        <taxon>Bacillati</taxon>
        <taxon>Bacillota</taxon>
        <taxon>Tissierellia</taxon>
        <taxon>Tissierellales</taxon>
        <taxon>Peptoniphilaceae</taxon>
        <taxon>Peptoniphilus</taxon>
    </lineage>
</organism>
<reference evidence="4 5" key="1">
    <citation type="submission" date="2018-06" db="EMBL/GenBank/DDBJ databases">
        <authorList>
            <consortium name="Pathogen Informatics"/>
            <person name="Doyle S."/>
        </authorList>
    </citation>
    <scope>NUCLEOTIDE SEQUENCE [LARGE SCALE GENOMIC DNA]</scope>
    <source>
        <strain evidence="4 5">NCTC13076</strain>
    </source>
</reference>
<feature type="compositionally biased region" description="Basic and acidic residues" evidence="1">
    <location>
        <begin position="241"/>
        <end position="254"/>
    </location>
</feature>
<evidence type="ECO:0000313" key="4">
    <source>
        <dbReference type="EMBL" id="SPY48492.1"/>
    </source>
</evidence>
<dbReference type="Pfam" id="PF13248">
    <property type="entry name" value="Zn_ribbon_3"/>
    <property type="match status" value="1"/>
</dbReference>
<proteinExistence type="predicted"/>
<feature type="compositionally biased region" description="Polar residues" evidence="1">
    <location>
        <begin position="191"/>
        <end position="202"/>
    </location>
</feature>
<name>A0A2X1Y541_9FIRM</name>
<sequence>MKEGVTLFCPKCGNPVSKDDNFCNSCGHKLKNVKINITSDNDVKKSFEDTNRVEKISQNTRVFDPRSLDAIDTTDELKNIIAEVDRKISKNIKDYENNNIKTKTPKKEKKSTDKSKKTSDKNLINTLENIEIEKPAKSKNLDKENFDENILDDFKDSDSANKMSQKELIRRVQEELKKSNFDEEKNKSSHKTSSSMPDQSNFSLDKSDKDIKEKSSKKFSLKEKWNNFITEDDDEYSIFGDLKDDTKKKEDTRNLEISQSVQDTDKSFENTLSTPKIDIENALEESNNKKAKSTKENTKTTSGTKQEESIKKDKTDNKVSKVKDEDKKKVNFKELFTFKDKGEKPVKDVEKVSSDFEKSLENNLSNKVNKVESKISKTSNKGIDKVLLSLDKVTNKLSDYIGSFGSKESKIVIGIGVLLNAIMLILGSGSFRFVLLLFLVLKIAFDYLEFYLPLSIATERDDIDTSYPEVKKFALINWIICKVVLFVGFIISPFGGFFKYNILQALTPMPLATFILIGLSLLIVLNLYKENFIARSKINFIGWYAISFTLLELLFKMVWFIINFIFVTLF</sequence>
<feature type="compositionally biased region" description="Basic and acidic residues" evidence="1">
    <location>
        <begin position="305"/>
        <end position="318"/>
    </location>
</feature>
<feature type="transmembrane region" description="Helical" evidence="2">
    <location>
        <begin position="540"/>
        <end position="566"/>
    </location>
</feature>
<dbReference type="EMBL" id="UATM01000032">
    <property type="protein sequence ID" value="SPY48492.1"/>
    <property type="molecule type" value="Genomic_DNA"/>
</dbReference>
<feature type="compositionally biased region" description="Basic and acidic residues" evidence="1">
    <location>
        <begin position="205"/>
        <end position="218"/>
    </location>
</feature>
<dbReference type="AlphaFoldDB" id="A0A2X1Y541"/>
<keyword evidence="2" id="KW-0472">Membrane</keyword>
<gene>
    <name evidence="4" type="ORF">NCTC13076_01578</name>
</gene>
<feature type="transmembrane region" description="Helical" evidence="2">
    <location>
        <begin position="473"/>
        <end position="491"/>
    </location>
</feature>
<feature type="region of interest" description="Disordered" evidence="1">
    <location>
        <begin position="99"/>
        <end position="122"/>
    </location>
</feature>
<evidence type="ECO:0000313" key="5">
    <source>
        <dbReference type="Proteomes" id="UP000250070"/>
    </source>
</evidence>
<feature type="transmembrane region" description="Helical" evidence="2">
    <location>
        <begin position="511"/>
        <end position="528"/>
    </location>
</feature>
<feature type="region of interest" description="Disordered" evidence="1">
    <location>
        <begin position="240"/>
        <end position="318"/>
    </location>
</feature>
<feature type="domain" description="Putative zinc-ribbon" evidence="3">
    <location>
        <begin position="9"/>
        <end position="30"/>
    </location>
</feature>
<accession>A0A2X1Y541</accession>
<evidence type="ECO:0000259" key="3">
    <source>
        <dbReference type="Pfam" id="PF13248"/>
    </source>
</evidence>
<keyword evidence="2" id="KW-0812">Transmembrane</keyword>
<evidence type="ECO:0000256" key="1">
    <source>
        <dbReference type="SAM" id="MobiDB-lite"/>
    </source>
</evidence>
<dbReference type="Proteomes" id="UP000250070">
    <property type="component" value="Unassembled WGS sequence"/>
</dbReference>
<keyword evidence="2" id="KW-1133">Transmembrane helix</keyword>
<feature type="region of interest" description="Disordered" evidence="1">
    <location>
        <begin position="175"/>
        <end position="218"/>
    </location>
</feature>
<evidence type="ECO:0000256" key="2">
    <source>
        <dbReference type="SAM" id="Phobius"/>
    </source>
</evidence>
<feature type="compositionally biased region" description="Basic and acidic residues" evidence="1">
    <location>
        <begin position="110"/>
        <end position="120"/>
    </location>
</feature>